<feature type="compositionally biased region" description="Low complexity" evidence="9">
    <location>
        <begin position="247"/>
        <end position="281"/>
    </location>
</feature>
<feature type="region of interest" description="Disordered" evidence="9">
    <location>
        <begin position="179"/>
        <end position="364"/>
    </location>
</feature>
<feature type="compositionally biased region" description="Acidic residues" evidence="9">
    <location>
        <begin position="193"/>
        <end position="206"/>
    </location>
</feature>
<sequence>MKFSIDVVGLSGRTHTLNCDEVVPLSAILSRYCEIEGIPQALASNLFYVTSNAKPLTPSSLISTSTHTLRLFLGLAGGKQGAFGQNLRNSTAPVGAKKITNIDMCRDLAGRRIRDLKTEQAMQDWLAKKDEREQAKKNKKVLKDIQKGKYYIPDKIKYMNESKEAIKGVQDAIQFALDSKRKREEAERRRDSADDEDDEDEDEVLDGPEAVDVPDDEAEEHKSPKEKDASGEEGDEERKTPATPDVPAAASSMDATATATATSADAAATATSPSPAVSPTSSPAPSPPPASLADAQKQLDALSEMPILVPTKKHALENRDADATTKRPRSEKPKKASPPPAPQPQAYKPASEAGPAGPIVLDTFERPEDLLERYTAQQLKDELTRLGLKCGGTPFERARRLWAIRGLPKEKWDTSLLTGMPSHPRPPRKEHPKQGPQQPVEVDA</sequence>
<dbReference type="PANTHER" id="PTHR12786">
    <property type="entry name" value="SPLICING FACTOR SF3A-RELATED"/>
    <property type="match status" value="1"/>
</dbReference>
<evidence type="ECO:0000256" key="2">
    <source>
        <dbReference type="ARBA" id="ARBA00004496"/>
    </source>
</evidence>
<gene>
    <name evidence="12" type="ORF">PAPYR_97</name>
</gene>
<dbReference type="Pfam" id="PF22782">
    <property type="entry name" value="SDE2"/>
    <property type="match status" value="1"/>
</dbReference>
<keyword evidence="6" id="KW-0508">mRNA splicing</keyword>
<feature type="compositionally biased region" description="Basic and acidic residues" evidence="9">
    <location>
        <begin position="314"/>
        <end position="334"/>
    </location>
</feature>
<dbReference type="EMBL" id="JAPMOS010000001">
    <property type="protein sequence ID" value="KAJ4462889.1"/>
    <property type="molecule type" value="Genomic_DNA"/>
</dbReference>
<dbReference type="Pfam" id="PF13297">
    <property type="entry name" value="SDE2_2C"/>
    <property type="match status" value="1"/>
</dbReference>
<keyword evidence="8" id="KW-0131">Cell cycle</keyword>
<evidence type="ECO:0000259" key="11">
    <source>
        <dbReference type="Pfam" id="PF22782"/>
    </source>
</evidence>
<organism evidence="12 13">
    <name type="scientific">Paratrimastix pyriformis</name>
    <dbReference type="NCBI Taxonomy" id="342808"/>
    <lineage>
        <taxon>Eukaryota</taxon>
        <taxon>Metamonada</taxon>
        <taxon>Preaxostyla</taxon>
        <taxon>Paratrimastigidae</taxon>
        <taxon>Paratrimastix</taxon>
    </lineage>
</organism>
<accession>A0ABQ8UZV0</accession>
<dbReference type="InterPro" id="IPR051421">
    <property type="entry name" value="RNA_Proc_DNA_Dmg_Regulator"/>
</dbReference>
<evidence type="ECO:0000256" key="5">
    <source>
        <dbReference type="ARBA" id="ARBA00022664"/>
    </source>
</evidence>
<comment type="caution">
    <text evidence="12">The sequence shown here is derived from an EMBL/GenBank/DDBJ whole genome shotgun (WGS) entry which is preliminary data.</text>
</comment>
<dbReference type="InterPro" id="IPR025086">
    <property type="entry name" value="SDE2/SF3A3_SAP"/>
</dbReference>
<evidence type="ECO:0000256" key="1">
    <source>
        <dbReference type="ARBA" id="ARBA00004123"/>
    </source>
</evidence>
<proteinExistence type="inferred from homology"/>
<comment type="similarity">
    <text evidence="3">Belongs to the SDE2 family.</text>
</comment>
<name>A0ABQ8UZV0_9EUKA</name>
<keyword evidence="13" id="KW-1185">Reference proteome</keyword>
<evidence type="ECO:0000259" key="10">
    <source>
        <dbReference type="Pfam" id="PF13297"/>
    </source>
</evidence>
<evidence type="ECO:0000256" key="4">
    <source>
        <dbReference type="ARBA" id="ARBA00022490"/>
    </source>
</evidence>
<protein>
    <recommendedName>
        <fullName evidence="14">Sde2 N-terminal ubiquitin domain-containing protein</fullName>
    </recommendedName>
</protein>
<evidence type="ECO:0000313" key="13">
    <source>
        <dbReference type="Proteomes" id="UP001141327"/>
    </source>
</evidence>
<evidence type="ECO:0000256" key="6">
    <source>
        <dbReference type="ARBA" id="ARBA00023187"/>
    </source>
</evidence>
<evidence type="ECO:0000256" key="8">
    <source>
        <dbReference type="ARBA" id="ARBA00023306"/>
    </source>
</evidence>
<reference evidence="12" key="1">
    <citation type="journal article" date="2022" name="bioRxiv">
        <title>Genomics of Preaxostyla Flagellates Illuminates Evolutionary Transitions and the Path Towards Mitochondrial Loss.</title>
        <authorList>
            <person name="Novak L.V.F."/>
            <person name="Treitli S.C."/>
            <person name="Pyrih J."/>
            <person name="Halakuc P."/>
            <person name="Pipaliya S.V."/>
            <person name="Vacek V."/>
            <person name="Brzon O."/>
            <person name="Soukal P."/>
            <person name="Eme L."/>
            <person name="Dacks J.B."/>
            <person name="Karnkowska A."/>
            <person name="Elias M."/>
            <person name="Hampl V."/>
        </authorList>
    </citation>
    <scope>NUCLEOTIDE SEQUENCE</scope>
    <source>
        <strain evidence="12">RCP-MX</strain>
    </source>
</reference>
<evidence type="ECO:0000256" key="7">
    <source>
        <dbReference type="ARBA" id="ARBA00023242"/>
    </source>
</evidence>
<dbReference type="InterPro" id="IPR053822">
    <property type="entry name" value="SDE2-like_dom"/>
</dbReference>
<evidence type="ECO:0000256" key="9">
    <source>
        <dbReference type="SAM" id="MobiDB-lite"/>
    </source>
</evidence>
<feature type="domain" description="SDE2-like" evidence="11">
    <location>
        <begin position="77"/>
        <end position="174"/>
    </location>
</feature>
<evidence type="ECO:0000256" key="3">
    <source>
        <dbReference type="ARBA" id="ARBA00008726"/>
    </source>
</evidence>
<keyword evidence="7" id="KW-0539">Nucleus</keyword>
<feature type="compositionally biased region" description="Basic and acidic residues" evidence="9">
    <location>
        <begin position="219"/>
        <end position="240"/>
    </location>
</feature>
<feature type="region of interest" description="Disordered" evidence="9">
    <location>
        <begin position="412"/>
        <end position="444"/>
    </location>
</feature>
<evidence type="ECO:0000313" key="12">
    <source>
        <dbReference type="EMBL" id="KAJ4462889.1"/>
    </source>
</evidence>
<keyword evidence="4" id="KW-0963">Cytoplasm</keyword>
<keyword evidence="5" id="KW-0507">mRNA processing</keyword>
<evidence type="ECO:0008006" key="14">
    <source>
        <dbReference type="Google" id="ProtNLM"/>
    </source>
</evidence>
<dbReference type="Proteomes" id="UP001141327">
    <property type="component" value="Unassembled WGS sequence"/>
</dbReference>
<feature type="domain" description="SDE2/SF3A3 SAP" evidence="10">
    <location>
        <begin position="350"/>
        <end position="417"/>
    </location>
</feature>
<comment type="subcellular location">
    <subcellularLocation>
        <location evidence="2">Cytoplasm</location>
    </subcellularLocation>
    <subcellularLocation>
        <location evidence="1">Nucleus</location>
    </subcellularLocation>
</comment>
<dbReference type="PANTHER" id="PTHR12786:SF1">
    <property type="entry name" value="SPLICING REGULATOR SDE2"/>
    <property type="match status" value="1"/>
</dbReference>
<feature type="compositionally biased region" description="Basic and acidic residues" evidence="9">
    <location>
        <begin position="179"/>
        <end position="192"/>
    </location>
</feature>